<accession>A0A2I0I949</accession>
<dbReference type="STRING" id="22663.A0A2I0I949"/>
<dbReference type="InterPro" id="IPR042241">
    <property type="entry name" value="GCP_C_sf"/>
</dbReference>
<evidence type="ECO:0000313" key="2">
    <source>
        <dbReference type="Proteomes" id="UP000233551"/>
    </source>
</evidence>
<sequence length="160" mass="18229">MKSIPAVDVVESQWNVLHGRIQDSYDFTELVLFRQEYLLALISESFLDISFVSRILDSRMKLCPQFYWNIENQETSQTHLNWRTLQRTFGPLFLFRWVQRPFKPHFLFHWVQRPLVPHLAICAPLAIPPGPAAICAPLSILPGPAAICAPLAIPPGPTAI</sequence>
<dbReference type="Proteomes" id="UP000233551">
    <property type="component" value="Unassembled WGS sequence"/>
</dbReference>
<proteinExistence type="predicted"/>
<dbReference type="Gene3D" id="1.20.120.1900">
    <property type="entry name" value="Gamma-tubulin complex, C-terminal domain"/>
    <property type="match status" value="1"/>
</dbReference>
<name>A0A2I0I949_PUNGR</name>
<evidence type="ECO:0000313" key="1">
    <source>
        <dbReference type="EMBL" id="PKI40190.1"/>
    </source>
</evidence>
<protein>
    <submittedName>
        <fullName evidence="1">Uncharacterized protein</fullName>
    </submittedName>
</protein>
<reference evidence="1 2" key="1">
    <citation type="submission" date="2017-11" db="EMBL/GenBank/DDBJ databases">
        <title>De-novo sequencing of pomegranate (Punica granatum L.) genome.</title>
        <authorList>
            <person name="Akparov Z."/>
            <person name="Amiraslanov A."/>
            <person name="Hajiyeva S."/>
            <person name="Abbasov M."/>
            <person name="Kaur K."/>
            <person name="Hamwieh A."/>
            <person name="Solovyev V."/>
            <person name="Salamov A."/>
            <person name="Braich B."/>
            <person name="Kosarev P."/>
            <person name="Mahmoud A."/>
            <person name="Hajiyev E."/>
            <person name="Babayeva S."/>
            <person name="Izzatullayeva V."/>
            <person name="Mammadov A."/>
            <person name="Mammadov A."/>
            <person name="Sharifova S."/>
            <person name="Ojaghi J."/>
            <person name="Eynullazada K."/>
            <person name="Bayramov B."/>
            <person name="Abdulazimova A."/>
            <person name="Shahmuradov I."/>
        </authorList>
    </citation>
    <scope>NUCLEOTIDE SEQUENCE [LARGE SCALE GENOMIC DNA]</scope>
    <source>
        <strain evidence="2">cv. AG2017</strain>
        <tissue evidence="1">Leaf</tissue>
    </source>
</reference>
<gene>
    <name evidence="1" type="ORF">CRG98_039442</name>
</gene>
<dbReference type="EMBL" id="PGOL01003650">
    <property type="protein sequence ID" value="PKI40190.1"/>
    <property type="molecule type" value="Genomic_DNA"/>
</dbReference>
<keyword evidence="2" id="KW-1185">Reference proteome</keyword>
<comment type="caution">
    <text evidence="1">The sequence shown here is derived from an EMBL/GenBank/DDBJ whole genome shotgun (WGS) entry which is preliminary data.</text>
</comment>
<organism evidence="1 2">
    <name type="scientific">Punica granatum</name>
    <name type="common">Pomegranate</name>
    <dbReference type="NCBI Taxonomy" id="22663"/>
    <lineage>
        <taxon>Eukaryota</taxon>
        <taxon>Viridiplantae</taxon>
        <taxon>Streptophyta</taxon>
        <taxon>Embryophyta</taxon>
        <taxon>Tracheophyta</taxon>
        <taxon>Spermatophyta</taxon>
        <taxon>Magnoliopsida</taxon>
        <taxon>eudicotyledons</taxon>
        <taxon>Gunneridae</taxon>
        <taxon>Pentapetalae</taxon>
        <taxon>rosids</taxon>
        <taxon>malvids</taxon>
        <taxon>Myrtales</taxon>
        <taxon>Lythraceae</taxon>
        <taxon>Punica</taxon>
    </lineage>
</organism>
<dbReference type="AlphaFoldDB" id="A0A2I0I949"/>